<keyword evidence="2" id="KW-0732">Signal</keyword>
<reference evidence="4" key="1">
    <citation type="submission" date="2021-01" db="EMBL/GenBank/DDBJ databases">
        <authorList>
            <person name="Corre E."/>
            <person name="Pelletier E."/>
            <person name="Niang G."/>
            <person name="Scheremetjew M."/>
            <person name="Finn R."/>
            <person name="Kale V."/>
            <person name="Holt S."/>
            <person name="Cochrane G."/>
            <person name="Meng A."/>
            <person name="Brown T."/>
            <person name="Cohen L."/>
        </authorList>
    </citation>
    <scope>NUCLEOTIDE SEQUENCE</scope>
    <source>
        <strain evidence="4">CCMP1243</strain>
    </source>
</reference>
<dbReference type="InterPro" id="IPR029058">
    <property type="entry name" value="AB_hydrolase_fold"/>
</dbReference>
<dbReference type="InterPro" id="IPR000073">
    <property type="entry name" value="AB_hydrolase_1"/>
</dbReference>
<dbReference type="Gene3D" id="3.40.50.1820">
    <property type="entry name" value="alpha/beta hydrolase"/>
    <property type="match status" value="1"/>
</dbReference>
<name>A0A7S2R9W5_9STRA</name>
<dbReference type="PANTHER" id="PTHR43139">
    <property type="entry name" value="SI:DKEY-122A22.2"/>
    <property type="match status" value="1"/>
</dbReference>
<organism evidence="4">
    <name type="scientific">Rhizochromulina marina</name>
    <dbReference type="NCBI Taxonomy" id="1034831"/>
    <lineage>
        <taxon>Eukaryota</taxon>
        <taxon>Sar</taxon>
        <taxon>Stramenopiles</taxon>
        <taxon>Ochrophyta</taxon>
        <taxon>Dictyochophyceae</taxon>
        <taxon>Rhizochromulinales</taxon>
        <taxon>Rhizochromulina</taxon>
    </lineage>
</organism>
<dbReference type="Pfam" id="PF00561">
    <property type="entry name" value="Abhydrolase_1"/>
    <property type="match status" value="1"/>
</dbReference>
<feature type="chain" id="PRO_5031212741" description="AB hydrolase-1 domain-containing protein" evidence="2">
    <location>
        <begin position="21"/>
        <end position="360"/>
    </location>
</feature>
<proteinExistence type="predicted"/>
<evidence type="ECO:0000256" key="2">
    <source>
        <dbReference type="SAM" id="SignalP"/>
    </source>
</evidence>
<sequence>MPAPWLRRFWWRPLVPTILASSVVSTAGMAVETLQGHRCLRLPAARPAGKPPLVVLGGTAQTVHSWVGHVQALSRDRDLLILELRGQGPKNPALPPLDVSLPAQAADVAAVLESPDLGWRQEGPVDLVGFSFGARVALAVAAAHPGIVRRCVLTSVAADRGPVGRLVLKQWEAILGRQESRDSLEAFAWASILNTHAPDFLARNEPRVSGWVSLVAEGNTREGLLAILEQTHVEDPDHPDHALRHAAHVRKAGSVQGAVICGGKDIVCNVATAGQLAETAGWWAQQPADPNQHQAGAHDSQSRTMATPPPPPAAIVFPQCGHAVPLEDPTRWRKAVLEFLDEGTLPPPPSGGGSPEVPKQ</sequence>
<accession>A0A7S2R9W5</accession>
<feature type="signal peptide" evidence="2">
    <location>
        <begin position="1"/>
        <end position="20"/>
    </location>
</feature>
<evidence type="ECO:0000313" key="4">
    <source>
        <dbReference type="EMBL" id="CAD9664993.1"/>
    </source>
</evidence>
<gene>
    <name evidence="4" type="ORF">RMAR1173_LOCUS2308</name>
</gene>
<dbReference type="SUPFAM" id="SSF53474">
    <property type="entry name" value="alpha/beta-Hydrolases"/>
    <property type="match status" value="1"/>
</dbReference>
<dbReference type="EMBL" id="HBHJ01003610">
    <property type="protein sequence ID" value="CAD9664993.1"/>
    <property type="molecule type" value="Transcribed_RNA"/>
</dbReference>
<evidence type="ECO:0000256" key="1">
    <source>
        <dbReference type="SAM" id="MobiDB-lite"/>
    </source>
</evidence>
<feature type="domain" description="AB hydrolase-1" evidence="3">
    <location>
        <begin position="51"/>
        <end position="159"/>
    </location>
</feature>
<evidence type="ECO:0000259" key="3">
    <source>
        <dbReference type="Pfam" id="PF00561"/>
    </source>
</evidence>
<dbReference type="PANTHER" id="PTHR43139:SF52">
    <property type="entry name" value="SI:DKEY-122A22.2"/>
    <property type="match status" value="1"/>
</dbReference>
<dbReference type="AlphaFoldDB" id="A0A7S2R9W5"/>
<feature type="region of interest" description="Disordered" evidence="1">
    <location>
        <begin position="287"/>
        <end position="310"/>
    </location>
</feature>
<protein>
    <recommendedName>
        <fullName evidence="3">AB hydrolase-1 domain-containing protein</fullName>
    </recommendedName>
</protein>
<dbReference type="InterPro" id="IPR052370">
    <property type="entry name" value="Meta-cleavage_hydrolase"/>
</dbReference>
<feature type="region of interest" description="Disordered" evidence="1">
    <location>
        <begin position="339"/>
        <end position="360"/>
    </location>
</feature>